<name>A0AAN7YZ19_9PEZI</name>
<proteinExistence type="predicted"/>
<keyword evidence="3" id="KW-1185">Reference proteome</keyword>
<accession>A0AAN7YZ19</accession>
<dbReference type="Proteomes" id="UP001305414">
    <property type="component" value="Unassembled WGS sequence"/>
</dbReference>
<evidence type="ECO:0000313" key="3">
    <source>
        <dbReference type="Proteomes" id="UP001305414"/>
    </source>
</evidence>
<protein>
    <submittedName>
        <fullName evidence="2">Uncharacterized protein</fullName>
    </submittedName>
</protein>
<evidence type="ECO:0000313" key="2">
    <source>
        <dbReference type="EMBL" id="KAK5630890.1"/>
    </source>
</evidence>
<evidence type="ECO:0000256" key="1">
    <source>
        <dbReference type="SAM" id="Phobius"/>
    </source>
</evidence>
<keyword evidence="1" id="KW-1133">Transmembrane helix</keyword>
<organism evidence="2 3">
    <name type="scientific">Xylaria bambusicola</name>
    <dbReference type="NCBI Taxonomy" id="326684"/>
    <lineage>
        <taxon>Eukaryota</taxon>
        <taxon>Fungi</taxon>
        <taxon>Dikarya</taxon>
        <taxon>Ascomycota</taxon>
        <taxon>Pezizomycotina</taxon>
        <taxon>Sordariomycetes</taxon>
        <taxon>Xylariomycetidae</taxon>
        <taxon>Xylariales</taxon>
        <taxon>Xylariaceae</taxon>
        <taxon>Xylaria</taxon>
    </lineage>
</organism>
<dbReference type="EMBL" id="JAWHQM010000017">
    <property type="protein sequence ID" value="KAK5630890.1"/>
    <property type="molecule type" value="Genomic_DNA"/>
</dbReference>
<reference evidence="2 3" key="1">
    <citation type="submission" date="2023-10" db="EMBL/GenBank/DDBJ databases">
        <title>Draft genome sequence of Xylaria bambusicola isolate GMP-LS, the root and basal stem rot pathogen of sugarcane in Indonesia.</title>
        <authorList>
            <person name="Selvaraj P."/>
            <person name="Muralishankar V."/>
            <person name="Muruganantham S."/>
            <person name="Sp S."/>
            <person name="Haryani S."/>
            <person name="Lau K.J.X."/>
            <person name="Naqvi N.I."/>
        </authorList>
    </citation>
    <scope>NUCLEOTIDE SEQUENCE [LARGE SCALE GENOMIC DNA]</scope>
    <source>
        <strain evidence="2">GMP-LS</strain>
    </source>
</reference>
<feature type="transmembrane region" description="Helical" evidence="1">
    <location>
        <begin position="51"/>
        <end position="70"/>
    </location>
</feature>
<dbReference type="AlphaFoldDB" id="A0AAN7YZ19"/>
<comment type="caution">
    <text evidence="2">The sequence shown here is derived from an EMBL/GenBank/DDBJ whole genome shotgun (WGS) entry which is preliminary data.</text>
</comment>
<keyword evidence="1" id="KW-0812">Transmembrane</keyword>
<sequence length="72" mass="7762">MHFGVGSDDMQGYGLDSFMIIQRAIPTCISPHNLPLRPSTLMGPRLLLQKAGAEIGLCLNLFLVIIAVTAHS</sequence>
<gene>
    <name evidence="2" type="ORF">RRF57_006605</name>
</gene>
<keyword evidence="1" id="KW-0472">Membrane</keyword>